<feature type="non-terminal residue" evidence="1">
    <location>
        <position position="60"/>
    </location>
</feature>
<gene>
    <name evidence="1" type="ORF">ALQ37_05108</name>
</gene>
<dbReference type="GO" id="GO:0031177">
    <property type="term" value="F:phosphopantetheine binding"/>
    <property type="evidence" value="ECO:0007669"/>
    <property type="project" value="TreeGrafter"/>
</dbReference>
<proteinExistence type="predicted"/>
<dbReference type="GO" id="GO:0043041">
    <property type="term" value="P:amino acid activation for nonribosomal peptide biosynthetic process"/>
    <property type="evidence" value="ECO:0007669"/>
    <property type="project" value="TreeGrafter"/>
</dbReference>
<protein>
    <submittedName>
        <fullName evidence="1">Uncharacterized protein</fullName>
    </submittedName>
</protein>
<dbReference type="SUPFAM" id="SSF56801">
    <property type="entry name" value="Acetyl-CoA synthetase-like"/>
    <property type="match status" value="1"/>
</dbReference>
<evidence type="ECO:0000313" key="2">
    <source>
        <dbReference type="Proteomes" id="UP000274541"/>
    </source>
</evidence>
<dbReference type="GO" id="GO:0044550">
    <property type="term" value="P:secondary metabolite biosynthetic process"/>
    <property type="evidence" value="ECO:0007669"/>
    <property type="project" value="TreeGrafter"/>
</dbReference>
<evidence type="ECO:0000313" key="1">
    <source>
        <dbReference type="EMBL" id="RMO66268.1"/>
    </source>
</evidence>
<dbReference type="PANTHER" id="PTHR45527">
    <property type="entry name" value="NONRIBOSOMAL PEPTIDE SYNTHETASE"/>
    <property type="match status" value="1"/>
</dbReference>
<accession>A0A3M3X876</accession>
<feature type="non-terminal residue" evidence="1">
    <location>
        <position position="1"/>
    </location>
</feature>
<dbReference type="GO" id="GO:0005737">
    <property type="term" value="C:cytoplasm"/>
    <property type="evidence" value="ECO:0007669"/>
    <property type="project" value="TreeGrafter"/>
</dbReference>
<dbReference type="Proteomes" id="UP000274541">
    <property type="component" value="Unassembled WGS sequence"/>
</dbReference>
<organism evidence="1 2">
    <name type="scientific">Pseudomonas syringae pv. aptata</name>
    <dbReference type="NCBI Taxonomy" id="83167"/>
    <lineage>
        <taxon>Bacteria</taxon>
        <taxon>Pseudomonadati</taxon>
        <taxon>Pseudomonadota</taxon>
        <taxon>Gammaproteobacteria</taxon>
        <taxon>Pseudomonadales</taxon>
        <taxon>Pseudomonadaceae</taxon>
        <taxon>Pseudomonas</taxon>
        <taxon>Pseudomonas syringae</taxon>
    </lineage>
</organism>
<dbReference type="Gene3D" id="2.30.38.10">
    <property type="entry name" value="Luciferase, Domain 3"/>
    <property type="match status" value="1"/>
</dbReference>
<reference evidence="1 2" key="1">
    <citation type="submission" date="2018-08" db="EMBL/GenBank/DDBJ databases">
        <title>Recombination of ecologically and evolutionarily significant loci maintains genetic cohesion in the Pseudomonas syringae species complex.</title>
        <authorList>
            <person name="Dillon M."/>
            <person name="Thakur S."/>
            <person name="Almeida R.N.D."/>
            <person name="Weir B.S."/>
            <person name="Guttman D.S."/>
        </authorList>
    </citation>
    <scope>NUCLEOTIDE SEQUENCE [LARGE SCALE GENOMIC DNA]</scope>
    <source>
        <strain evidence="1 2">ICMP 4388</strain>
    </source>
</reference>
<name>A0A3M3X876_PSEAP</name>
<dbReference type="PANTHER" id="PTHR45527:SF1">
    <property type="entry name" value="FATTY ACID SYNTHASE"/>
    <property type="match status" value="1"/>
</dbReference>
<dbReference type="AlphaFoldDB" id="A0A3M3X876"/>
<sequence>VPVGQPLANGKARVLDAYLNPVAERVTGELYLGGRGLAQGYLGRAAMTAERFVPDPDANG</sequence>
<comment type="caution">
    <text evidence="1">The sequence shown here is derived from an EMBL/GenBank/DDBJ whole genome shotgun (WGS) entry which is preliminary data.</text>
</comment>
<dbReference type="EMBL" id="RBPX01000158">
    <property type="protein sequence ID" value="RMO66268.1"/>
    <property type="molecule type" value="Genomic_DNA"/>
</dbReference>